<evidence type="ECO:0000256" key="4">
    <source>
        <dbReference type="ARBA" id="ARBA00023163"/>
    </source>
</evidence>
<dbReference type="Pfam" id="PF03861">
    <property type="entry name" value="ANTAR"/>
    <property type="match status" value="1"/>
</dbReference>
<dbReference type="InterPro" id="IPR036388">
    <property type="entry name" value="WH-like_DNA-bd_sf"/>
</dbReference>
<reference evidence="6" key="1">
    <citation type="submission" date="2022-10" db="EMBL/GenBank/DDBJ databases">
        <title>Rhodococcus sp.75.</title>
        <authorList>
            <person name="Sun M."/>
        </authorList>
    </citation>
    <scope>NUCLEOTIDE SEQUENCE</scope>
    <source>
        <strain evidence="6">75</strain>
    </source>
</reference>
<organism evidence="6 7">
    <name type="scientific">Rhodococcus antarcticus</name>
    <dbReference type="NCBI Taxonomy" id="2987751"/>
    <lineage>
        <taxon>Bacteria</taxon>
        <taxon>Bacillati</taxon>
        <taxon>Actinomycetota</taxon>
        <taxon>Actinomycetes</taxon>
        <taxon>Mycobacteriales</taxon>
        <taxon>Nocardiaceae</taxon>
        <taxon>Rhodococcus</taxon>
    </lineage>
</organism>
<name>A0ABY6P438_9NOCA</name>
<dbReference type="InterPro" id="IPR003018">
    <property type="entry name" value="GAF"/>
</dbReference>
<evidence type="ECO:0000259" key="5">
    <source>
        <dbReference type="PROSITE" id="PS50921"/>
    </source>
</evidence>
<evidence type="ECO:0000313" key="7">
    <source>
        <dbReference type="Proteomes" id="UP001164965"/>
    </source>
</evidence>
<dbReference type="InterPro" id="IPR005561">
    <property type="entry name" value="ANTAR"/>
</dbReference>
<dbReference type="SMART" id="SM01012">
    <property type="entry name" value="ANTAR"/>
    <property type="match status" value="1"/>
</dbReference>
<dbReference type="InterPro" id="IPR029016">
    <property type="entry name" value="GAF-like_dom_sf"/>
</dbReference>
<dbReference type="InterPro" id="IPR011006">
    <property type="entry name" value="CheY-like_superfamily"/>
</dbReference>
<dbReference type="EMBL" id="CP110615">
    <property type="protein sequence ID" value="UZJ26430.1"/>
    <property type="molecule type" value="Genomic_DNA"/>
</dbReference>
<dbReference type="SUPFAM" id="SSF52172">
    <property type="entry name" value="CheY-like"/>
    <property type="match status" value="1"/>
</dbReference>
<feature type="domain" description="ANTAR" evidence="5">
    <location>
        <begin position="183"/>
        <end position="244"/>
    </location>
</feature>
<keyword evidence="1" id="KW-0808">Transferase</keyword>
<dbReference type="Pfam" id="PF13185">
    <property type="entry name" value="GAF_2"/>
    <property type="match status" value="1"/>
</dbReference>
<dbReference type="PIRSF" id="PIRSF036625">
    <property type="entry name" value="GAF_ANTAR"/>
    <property type="match status" value="1"/>
</dbReference>
<evidence type="ECO:0000313" key="6">
    <source>
        <dbReference type="EMBL" id="UZJ26430.1"/>
    </source>
</evidence>
<dbReference type="InterPro" id="IPR012074">
    <property type="entry name" value="GAF_ANTAR"/>
</dbReference>
<proteinExistence type="predicted"/>
<dbReference type="PROSITE" id="PS50921">
    <property type="entry name" value="ANTAR"/>
    <property type="match status" value="1"/>
</dbReference>
<dbReference type="Proteomes" id="UP001164965">
    <property type="component" value="Chromosome"/>
</dbReference>
<dbReference type="Gene3D" id="3.30.450.40">
    <property type="match status" value="1"/>
</dbReference>
<evidence type="ECO:0000256" key="2">
    <source>
        <dbReference type="ARBA" id="ARBA00022777"/>
    </source>
</evidence>
<evidence type="ECO:0000256" key="1">
    <source>
        <dbReference type="ARBA" id="ARBA00022679"/>
    </source>
</evidence>
<accession>A0ABY6P438</accession>
<keyword evidence="3" id="KW-0805">Transcription regulation</keyword>
<keyword evidence="4" id="KW-0804">Transcription</keyword>
<keyword evidence="7" id="KW-1185">Reference proteome</keyword>
<gene>
    <name evidence="6" type="ORF">RHODO2019_08560</name>
</gene>
<protein>
    <submittedName>
        <fullName evidence="6">GAF and ANTAR domain-containing protein</fullName>
    </submittedName>
</protein>
<sequence>MTIMDEGSGQDEALDATAEEDADLRVSLAGLASLATGEMTLSAMLTHVAEFAVAAIPGADGAGVTLMQRGRADTIVASADFVREVDAVQYGIGEGPCITAAAEGVTVRSGALGTDATWPRFGARVRKMGVHSALSLPLVTPLGILGAMNVYAHAEHAFDDRAVELGELFAVPAAVSVQNATVLAQALELAGQLQRALGTRAVIDQALGILMSRSGAGADEAFVTLTTLSQRENRKLAVVAQRLVDDAVRRARARHARA</sequence>
<dbReference type="RefSeq" id="WP_265384534.1">
    <property type="nucleotide sequence ID" value="NZ_CP110615.1"/>
</dbReference>
<evidence type="ECO:0000256" key="3">
    <source>
        <dbReference type="ARBA" id="ARBA00023015"/>
    </source>
</evidence>
<dbReference type="Gene3D" id="1.10.10.10">
    <property type="entry name" value="Winged helix-like DNA-binding domain superfamily/Winged helix DNA-binding domain"/>
    <property type="match status" value="1"/>
</dbReference>
<keyword evidence="2" id="KW-0418">Kinase</keyword>
<dbReference type="SUPFAM" id="SSF55781">
    <property type="entry name" value="GAF domain-like"/>
    <property type="match status" value="1"/>
</dbReference>